<dbReference type="InterPro" id="IPR001173">
    <property type="entry name" value="Glyco_trans_2-like"/>
</dbReference>
<dbReference type="InterPro" id="IPR029044">
    <property type="entry name" value="Nucleotide-diphossugar_trans"/>
</dbReference>
<dbReference type="AlphaFoldDB" id="E1LPM9"/>
<gene>
    <name evidence="4" type="ORF">SMSK564_1808</name>
</gene>
<dbReference type="EMBL" id="AEDU01000032">
    <property type="protein sequence ID" value="EFN97772.1"/>
    <property type="molecule type" value="Genomic_DNA"/>
</dbReference>
<accession>E1LPM9</accession>
<dbReference type="PANTHER" id="PTHR22916:SF51">
    <property type="entry name" value="GLYCOSYLTRANSFERASE EPSH-RELATED"/>
    <property type="match status" value="1"/>
</dbReference>
<dbReference type="Gene3D" id="3.90.550.10">
    <property type="entry name" value="Spore Coat Polysaccharide Biosynthesis Protein SpsA, Chain A"/>
    <property type="match status" value="1"/>
</dbReference>
<dbReference type="GO" id="GO:0016757">
    <property type="term" value="F:glycosyltransferase activity"/>
    <property type="evidence" value="ECO:0007669"/>
    <property type="project" value="UniProtKB-KW"/>
</dbReference>
<sequence>MCLDSLSKQTYKLFEVLMVNDGSTDNSGTICKEYAVRDSRFHYLEKENGGLSDARNFGLEHSKGAYITFVDSDDWVSDTYLFDLYEALTRENADISIASYVKYNVAEAMYYFHIFEDNYYERVFTSEELIRELPNLENAELSYYTSWGKLFRKNLFEHVHFPKGKLIEDTRTNIKLFLESSKVIYINKGLYFYRVREGSIIQSVTENLLEDVFDALVERICIVSMSGLYSDSYRYSLLSHLEGRCAQARESGLEYSEIYRRYLEMIHLIKRMR</sequence>
<dbReference type="Pfam" id="PF00535">
    <property type="entry name" value="Glycos_transf_2"/>
    <property type="match status" value="1"/>
</dbReference>
<keyword evidence="2" id="KW-0808">Transferase</keyword>
<evidence type="ECO:0000256" key="2">
    <source>
        <dbReference type="ARBA" id="ARBA00022679"/>
    </source>
</evidence>
<name>E1LPM9_STRMT</name>
<organism evidence="4 5">
    <name type="scientific">Streptococcus mitis SK564</name>
    <dbReference type="NCBI Taxonomy" id="585203"/>
    <lineage>
        <taxon>Bacteria</taxon>
        <taxon>Bacillati</taxon>
        <taxon>Bacillota</taxon>
        <taxon>Bacilli</taxon>
        <taxon>Lactobacillales</taxon>
        <taxon>Streptococcaceae</taxon>
        <taxon>Streptococcus</taxon>
        <taxon>Streptococcus mitis group</taxon>
    </lineage>
</organism>
<dbReference type="eggNOG" id="COG1216">
    <property type="taxonomic scope" value="Bacteria"/>
</dbReference>
<proteinExistence type="predicted"/>
<comment type="caution">
    <text evidence="4">The sequence shown here is derived from an EMBL/GenBank/DDBJ whole genome shotgun (WGS) entry which is preliminary data.</text>
</comment>
<dbReference type="CDD" id="cd00761">
    <property type="entry name" value="Glyco_tranf_GTA_type"/>
    <property type="match status" value="1"/>
</dbReference>
<dbReference type="Proteomes" id="UP000004966">
    <property type="component" value="Unassembled WGS sequence"/>
</dbReference>
<feature type="domain" description="Glycosyltransferase 2-like" evidence="3">
    <location>
        <begin position="2"/>
        <end position="158"/>
    </location>
</feature>
<evidence type="ECO:0000313" key="5">
    <source>
        <dbReference type="Proteomes" id="UP000004966"/>
    </source>
</evidence>
<keyword evidence="1" id="KW-0328">Glycosyltransferase</keyword>
<dbReference type="SUPFAM" id="SSF53448">
    <property type="entry name" value="Nucleotide-diphospho-sugar transferases"/>
    <property type="match status" value="1"/>
</dbReference>
<evidence type="ECO:0000259" key="3">
    <source>
        <dbReference type="Pfam" id="PF00535"/>
    </source>
</evidence>
<reference evidence="4 5" key="1">
    <citation type="submission" date="2010-09" db="EMBL/GenBank/DDBJ databases">
        <authorList>
            <person name="Daugherty S.C."/>
            <person name="Tallon L.J."/>
            <person name="Jones K.M."/>
            <person name="Liu X."/>
            <person name="Kilian M."/>
            <person name="Tettelin H."/>
        </authorList>
    </citation>
    <scope>NUCLEOTIDE SEQUENCE [LARGE SCALE GENOMIC DNA]</scope>
    <source>
        <strain evidence="4 5">SK564</strain>
    </source>
</reference>
<protein>
    <submittedName>
        <fullName evidence="4">Capsular polysaccharide biosynthesis protein CpsJ</fullName>
    </submittedName>
</protein>
<evidence type="ECO:0000313" key="4">
    <source>
        <dbReference type="EMBL" id="EFN97772.1"/>
    </source>
</evidence>
<dbReference type="PANTHER" id="PTHR22916">
    <property type="entry name" value="GLYCOSYLTRANSFERASE"/>
    <property type="match status" value="1"/>
</dbReference>
<evidence type="ECO:0000256" key="1">
    <source>
        <dbReference type="ARBA" id="ARBA00022676"/>
    </source>
</evidence>